<evidence type="ECO:0000256" key="1">
    <source>
        <dbReference type="SAM" id="Coils"/>
    </source>
</evidence>
<dbReference type="GO" id="GO:0036503">
    <property type="term" value="P:ERAD pathway"/>
    <property type="evidence" value="ECO:0007669"/>
    <property type="project" value="TreeGrafter"/>
</dbReference>
<feature type="region of interest" description="Disordered" evidence="2">
    <location>
        <begin position="132"/>
        <end position="197"/>
    </location>
</feature>
<feature type="compositionally biased region" description="Basic and acidic residues" evidence="2">
    <location>
        <begin position="530"/>
        <end position="544"/>
    </location>
</feature>
<organism evidence="4 5">
    <name type="scientific">Acrodontium crateriforme</name>
    <dbReference type="NCBI Taxonomy" id="150365"/>
    <lineage>
        <taxon>Eukaryota</taxon>
        <taxon>Fungi</taxon>
        <taxon>Dikarya</taxon>
        <taxon>Ascomycota</taxon>
        <taxon>Pezizomycotina</taxon>
        <taxon>Dothideomycetes</taxon>
        <taxon>Dothideomycetidae</taxon>
        <taxon>Mycosphaerellales</taxon>
        <taxon>Teratosphaeriaceae</taxon>
        <taxon>Acrodontium</taxon>
    </lineage>
</organism>
<dbReference type="EMBL" id="CP138585">
    <property type="protein sequence ID" value="WPH01402.1"/>
    <property type="molecule type" value="Genomic_DNA"/>
</dbReference>
<protein>
    <recommendedName>
        <fullName evidence="3">UBX domain-containing protein</fullName>
    </recommendedName>
</protein>
<feature type="compositionally biased region" description="Low complexity" evidence="2">
    <location>
        <begin position="478"/>
        <end position="492"/>
    </location>
</feature>
<dbReference type="Proteomes" id="UP001303373">
    <property type="component" value="Chromosome 6"/>
</dbReference>
<dbReference type="PROSITE" id="PS50033">
    <property type="entry name" value="UBX"/>
    <property type="match status" value="1"/>
</dbReference>
<dbReference type="InterPro" id="IPR029071">
    <property type="entry name" value="Ubiquitin-like_domsf"/>
</dbReference>
<evidence type="ECO:0000313" key="5">
    <source>
        <dbReference type="Proteomes" id="UP001303373"/>
    </source>
</evidence>
<name>A0AAQ3M5Q7_9PEZI</name>
<feature type="region of interest" description="Disordered" evidence="2">
    <location>
        <begin position="216"/>
        <end position="255"/>
    </location>
</feature>
<evidence type="ECO:0000313" key="4">
    <source>
        <dbReference type="EMBL" id="WPH01402.1"/>
    </source>
</evidence>
<proteinExistence type="predicted"/>
<dbReference type="PANTHER" id="PTHR46424">
    <property type="entry name" value="UBX DOMAIN-CONTAINING PROTEIN 4"/>
    <property type="match status" value="1"/>
</dbReference>
<feature type="domain" description="UBX" evidence="3">
    <location>
        <begin position="331"/>
        <end position="418"/>
    </location>
</feature>
<feature type="compositionally biased region" description="Basic and acidic residues" evidence="2">
    <location>
        <begin position="216"/>
        <end position="240"/>
    </location>
</feature>
<dbReference type="Gene3D" id="3.10.20.90">
    <property type="entry name" value="Phosphatidylinositol 3-kinase Catalytic Subunit, Chain A, domain 1"/>
    <property type="match status" value="1"/>
</dbReference>
<dbReference type="Pfam" id="PF00789">
    <property type="entry name" value="UBX"/>
    <property type="match status" value="1"/>
</dbReference>
<evidence type="ECO:0000256" key="2">
    <source>
        <dbReference type="SAM" id="MobiDB-lite"/>
    </source>
</evidence>
<dbReference type="GO" id="GO:0005783">
    <property type="term" value="C:endoplasmic reticulum"/>
    <property type="evidence" value="ECO:0007669"/>
    <property type="project" value="TreeGrafter"/>
</dbReference>
<feature type="coiled-coil region" evidence="1">
    <location>
        <begin position="267"/>
        <end position="310"/>
    </location>
</feature>
<dbReference type="SMART" id="SM00166">
    <property type="entry name" value="UBX"/>
    <property type="match status" value="1"/>
</dbReference>
<keyword evidence="1" id="KW-0175">Coiled coil</keyword>
<gene>
    <name evidence="4" type="ORF">R9X50_00424700</name>
</gene>
<dbReference type="PANTHER" id="PTHR46424:SF1">
    <property type="entry name" value="UBX DOMAIN-CONTAINING PROTEIN 4"/>
    <property type="match status" value="1"/>
</dbReference>
<dbReference type="SUPFAM" id="SSF54236">
    <property type="entry name" value="Ubiquitin-like"/>
    <property type="match status" value="1"/>
</dbReference>
<evidence type="ECO:0000259" key="3">
    <source>
        <dbReference type="PROSITE" id="PS50033"/>
    </source>
</evidence>
<dbReference type="AlphaFoldDB" id="A0AAQ3M5Q7"/>
<sequence length="544" mass="59399">MATLPSMFHEGDLNSGISAAISQNKLVACFVRQEGEYWSRIWEEYWLQNLDQQWDEQQGPPLAQLMYDKAVILRIEGGSKEADFLNAFCPIAKVPTLVIIHNGKVLEKVEAGVERDEFIRKISKAIGVSVPADVEKREQDRESRLAEAAAQSSPTTQTQGVAAPAQTQPAHSSSVENESTSQRSEQPAATAAVVPPQPENVQALLNERAQRLEASRLEREAAEKAERSARLKREAEEAAAYHRGGKGKQPAKDEGEQFALKSRADWLQQQKQKKDEAKRERERILERIEADKLERKLRSQRQKENEAVDANASLSFAPESTLKSSGDKGKKLGGKTALQVRLLDGSSIRSRFDADTATLSGDVRSWIKERSSAGQHAVTGSYSFRHVLPLKPARAIDVTEESKTLRELELVPDATLVLVPMVGSGSEAGGVVSKIFNMIWNFILALVTLIGSIFGLTSSNPPTGNSQATPSVDIASTGATIGATTGSSTTTDDSSKAKIRVKTLADQRAEAEGKKGSTEFYNGNSLGFQSRDKNKEDDSGKKEQ</sequence>
<dbReference type="InterPro" id="IPR001012">
    <property type="entry name" value="UBX_dom"/>
</dbReference>
<feature type="compositionally biased region" description="Polar residues" evidence="2">
    <location>
        <begin position="519"/>
        <end position="528"/>
    </location>
</feature>
<accession>A0AAQ3M5Q7</accession>
<reference evidence="4 5" key="1">
    <citation type="submission" date="2023-11" db="EMBL/GenBank/DDBJ databases">
        <title>An acidophilic fungus is an integral part of prey digestion in a carnivorous sundew plant.</title>
        <authorList>
            <person name="Tsai I.J."/>
        </authorList>
    </citation>
    <scope>NUCLEOTIDE SEQUENCE [LARGE SCALE GENOMIC DNA]</scope>
    <source>
        <strain evidence="4">169a</strain>
    </source>
</reference>
<feature type="region of interest" description="Disordered" evidence="2">
    <location>
        <begin position="478"/>
        <end position="544"/>
    </location>
</feature>
<feature type="compositionally biased region" description="Basic and acidic residues" evidence="2">
    <location>
        <begin position="133"/>
        <end position="145"/>
    </location>
</feature>
<dbReference type="CDD" id="cd01767">
    <property type="entry name" value="UBX"/>
    <property type="match status" value="1"/>
</dbReference>
<feature type="compositionally biased region" description="Polar residues" evidence="2">
    <location>
        <begin position="150"/>
        <end position="185"/>
    </location>
</feature>
<feature type="compositionally biased region" description="Basic and acidic residues" evidence="2">
    <location>
        <begin position="503"/>
        <end position="517"/>
    </location>
</feature>
<keyword evidence="5" id="KW-1185">Reference proteome</keyword>